<protein>
    <submittedName>
        <fullName evidence="1">Uncharacterized protein</fullName>
    </submittedName>
</protein>
<proteinExistence type="predicted"/>
<dbReference type="EMBL" id="CP016359">
    <property type="protein sequence ID" value="APU70280.1"/>
    <property type="molecule type" value="Genomic_DNA"/>
</dbReference>
<dbReference type="KEGG" id="gfl:GRFL_3556"/>
<name>A0A1L7I9M7_9FLAO</name>
<gene>
    <name evidence="1" type="ORF">GRFL_3556</name>
</gene>
<dbReference type="Proteomes" id="UP000186230">
    <property type="component" value="Chromosome"/>
</dbReference>
<sequence>MLFSGVEYLDNTQSVNAKNKFLYTGQEYVPGSLTYNKQFFPEVFLKYNVVDDRLLIQLSYQGKQSNFELVTAQVDSFTIGTHDFVRIQNENPDIQNGFFEKLLDKNGLQLFKKYRKNSRKKLDRSFTYYEYEFNTPDYFLQKGNDFFEIGGRGNVVDLFPENKTEIKEIFKQYRDLFRSNRDAFMKLLFGSIADNYKMPE</sequence>
<reference evidence="1 2" key="1">
    <citation type="submission" date="2016-07" db="EMBL/GenBank/DDBJ databases">
        <title>Multi-omics approach to identify versatile polysaccharide utilization systems of a marine flavobacterium Gramella flava.</title>
        <authorList>
            <person name="Tang K."/>
        </authorList>
    </citation>
    <scope>NUCLEOTIDE SEQUENCE [LARGE SCALE GENOMIC DNA]</scope>
    <source>
        <strain evidence="1 2">JLT2011</strain>
    </source>
</reference>
<organism evidence="1 2">
    <name type="scientific">Christiangramia flava JLT2011</name>
    <dbReference type="NCBI Taxonomy" id="1229726"/>
    <lineage>
        <taxon>Bacteria</taxon>
        <taxon>Pseudomonadati</taxon>
        <taxon>Bacteroidota</taxon>
        <taxon>Flavobacteriia</taxon>
        <taxon>Flavobacteriales</taxon>
        <taxon>Flavobacteriaceae</taxon>
        <taxon>Christiangramia</taxon>
    </lineage>
</organism>
<evidence type="ECO:0000313" key="1">
    <source>
        <dbReference type="EMBL" id="APU70280.1"/>
    </source>
</evidence>
<dbReference type="STRING" id="1229726.GRFL_3556"/>
<accession>A0A1L7I9M7</accession>
<evidence type="ECO:0000313" key="2">
    <source>
        <dbReference type="Proteomes" id="UP000186230"/>
    </source>
</evidence>
<keyword evidence="2" id="KW-1185">Reference proteome</keyword>
<dbReference type="AlphaFoldDB" id="A0A1L7I9M7"/>